<dbReference type="EMBL" id="KV750658">
    <property type="protein sequence ID" value="OCL03886.1"/>
    <property type="molecule type" value="Genomic_DNA"/>
</dbReference>
<reference evidence="2 3" key="1">
    <citation type="journal article" date="2016" name="Nat. Commun.">
        <title>Ectomycorrhizal ecology is imprinted in the genome of the dominant symbiotic fungus Cenococcum geophilum.</title>
        <authorList>
            <consortium name="DOE Joint Genome Institute"/>
            <person name="Peter M."/>
            <person name="Kohler A."/>
            <person name="Ohm R.A."/>
            <person name="Kuo A."/>
            <person name="Krutzmann J."/>
            <person name="Morin E."/>
            <person name="Arend M."/>
            <person name="Barry K.W."/>
            <person name="Binder M."/>
            <person name="Choi C."/>
            <person name="Clum A."/>
            <person name="Copeland A."/>
            <person name="Grisel N."/>
            <person name="Haridas S."/>
            <person name="Kipfer T."/>
            <person name="LaButti K."/>
            <person name="Lindquist E."/>
            <person name="Lipzen A."/>
            <person name="Maire R."/>
            <person name="Meier B."/>
            <person name="Mihaltcheva S."/>
            <person name="Molinier V."/>
            <person name="Murat C."/>
            <person name="Poggeler S."/>
            <person name="Quandt C.A."/>
            <person name="Sperisen C."/>
            <person name="Tritt A."/>
            <person name="Tisserant E."/>
            <person name="Crous P.W."/>
            <person name="Henrissat B."/>
            <person name="Nehls U."/>
            <person name="Egli S."/>
            <person name="Spatafora J.W."/>
            <person name="Grigoriev I.V."/>
            <person name="Martin F.M."/>
        </authorList>
    </citation>
    <scope>NUCLEOTIDE SEQUENCE [LARGE SCALE GENOMIC DNA]</scope>
    <source>
        <strain evidence="2 3">CBS 207.34</strain>
    </source>
</reference>
<keyword evidence="3" id="KW-1185">Reference proteome</keyword>
<feature type="compositionally biased region" description="Polar residues" evidence="1">
    <location>
        <begin position="43"/>
        <end position="56"/>
    </location>
</feature>
<gene>
    <name evidence="2" type="ORF">AOQ84DRAFT_134156</name>
</gene>
<dbReference type="AlphaFoldDB" id="A0A8E2ES65"/>
<accession>A0A8E2ES65</accession>
<name>A0A8E2ES65_9PEZI</name>
<organism evidence="2 3">
    <name type="scientific">Glonium stellatum</name>
    <dbReference type="NCBI Taxonomy" id="574774"/>
    <lineage>
        <taxon>Eukaryota</taxon>
        <taxon>Fungi</taxon>
        <taxon>Dikarya</taxon>
        <taxon>Ascomycota</taxon>
        <taxon>Pezizomycotina</taxon>
        <taxon>Dothideomycetes</taxon>
        <taxon>Pleosporomycetidae</taxon>
        <taxon>Gloniales</taxon>
        <taxon>Gloniaceae</taxon>
        <taxon>Glonium</taxon>
    </lineage>
</organism>
<feature type="compositionally biased region" description="Basic and acidic residues" evidence="1">
    <location>
        <begin position="57"/>
        <end position="67"/>
    </location>
</feature>
<dbReference type="Proteomes" id="UP000250140">
    <property type="component" value="Unassembled WGS sequence"/>
</dbReference>
<evidence type="ECO:0000313" key="2">
    <source>
        <dbReference type="EMBL" id="OCL03886.1"/>
    </source>
</evidence>
<proteinExistence type="predicted"/>
<sequence length="67" mass="6689">MGAGKAGDAGAVAGCCAVGYWGGPGRVVVVVECGVVEVNRAGQSRAEQGRTGQVRSGQDRSGRGRVK</sequence>
<evidence type="ECO:0000256" key="1">
    <source>
        <dbReference type="SAM" id="MobiDB-lite"/>
    </source>
</evidence>
<evidence type="ECO:0000313" key="3">
    <source>
        <dbReference type="Proteomes" id="UP000250140"/>
    </source>
</evidence>
<protein>
    <submittedName>
        <fullName evidence="2">Uncharacterized protein</fullName>
    </submittedName>
</protein>
<feature type="region of interest" description="Disordered" evidence="1">
    <location>
        <begin position="43"/>
        <end position="67"/>
    </location>
</feature>